<name>A0A540LRC3_MALBA</name>
<keyword evidence="2" id="KW-0472">Membrane</keyword>
<evidence type="ECO:0000313" key="3">
    <source>
        <dbReference type="EMBL" id="TQD89043.1"/>
    </source>
</evidence>
<keyword evidence="4" id="KW-1185">Reference proteome</keyword>
<comment type="caution">
    <text evidence="3">The sequence shown here is derived from an EMBL/GenBank/DDBJ whole genome shotgun (WGS) entry which is preliminary data.</text>
</comment>
<protein>
    <submittedName>
        <fullName evidence="3">Uncharacterized protein</fullName>
    </submittedName>
</protein>
<organism evidence="3 4">
    <name type="scientific">Malus baccata</name>
    <name type="common">Siberian crab apple</name>
    <name type="synonym">Pyrus baccata</name>
    <dbReference type="NCBI Taxonomy" id="106549"/>
    <lineage>
        <taxon>Eukaryota</taxon>
        <taxon>Viridiplantae</taxon>
        <taxon>Streptophyta</taxon>
        <taxon>Embryophyta</taxon>
        <taxon>Tracheophyta</taxon>
        <taxon>Spermatophyta</taxon>
        <taxon>Magnoliopsida</taxon>
        <taxon>eudicotyledons</taxon>
        <taxon>Gunneridae</taxon>
        <taxon>Pentapetalae</taxon>
        <taxon>rosids</taxon>
        <taxon>fabids</taxon>
        <taxon>Rosales</taxon>
        <taxon>Rosaceae</taxon>
        <taxon>Amygdaloideae</taxon>
        <taxon>Maleae</taxon>
        <taxon>Malus</taxon>
    </lineage>
</organism>
<dbReference type="PANTHER" id="PTHR46929:SF3">
    <property type="entry name" value="MYB_SANT-LIKE DOMAIN-CONTAINING PROTEIN"/>
    <property type="match status" value="1"/>
</dbReference>
<gene>
    <name evidence="3" type="ORF">C1H46_025434</name>
</gene>
<keyword evidence="2" id="KW-0812">Transmembrane</keyword>
<evidence type="ECO:0000256" key="2">
    <source>
        <dbReference type="SAM" id="Phobius"/>
    </source>
</evidence>
<dbReference type="EMBL" id="VIEB01000493">
    <property type="protein sequence ID" value="TQD89043.1"/>
    <property type="molecule type" value="Genomic_DNA"/>
</dbReference>
<dbReference type="Proteomes" id="UP000315295">
    <property type="component" value="Unassembled WGS sequence"/>
</dbReference>
<accession>A0A540LRC3</accession>
<reference evidence="3 4" key="1">
    <citation type="journal article" date="2019" name="G3 (Bethesda)">
        <title>Sequencing of a Wild Apple (Malus baccata) Genome Unravels the Differences Between Cultivated and Wild Apple Species Regarding Disease Resistance and Cold Tolerance.</title>
        <authorList>
            <person name="Chen X."/>
        </authorList>
    </citation>
    <scope>NUCLEOTIDE SEQUENCE [LARGE SCALE GENOMIC DNA]</scope>
    <source>
        <strain evidence="4">cv. Shandingzi</strain>
        <tissue evidence="3">Leaves</tissue>
    </source>
</reference>
<feature type="region of interest" description="Disordered" evidence="1">
    <location>
        <begin position="1"/>
        <end position="57"/>
    </location>
</feature>
<keyword evidence="2" id="KW-1133">Transmembrane helix</keyword>
<proteinExistence type="predicted"/>
<sequence>MEHTDVIKASSVQAFTEAKQRPPRRVCTRSSESRPTRRQRRSSRRTGAWPSNTTQMRRGRSLTIGFHPDFGQAIPPRRVAVGVRRPDFIQIHNAYATLSDPAARDFTQIHNTTLSDPATRDFTQIHNATLSKFTRRWVSNRRVIPNWDDIVDLCGKDRATGEGAETGVEAFEIMTPPHIETNHIDLDGDTQGLDDIEIINDISPTSANGQKTQSKRMPTNFVDVPHTKKKLTTLKDMIADSLAKMASSFQDYICADTKKLDPTEVYDEVNAIPDLNEEEQIKACAWLIENDKQFLMLKTLPVEKKKNMTHHIVAAINCWNIYFDYIVLVNANTLILDMLVICLIAVIDSLARMFT</sequence>
<feature type="transmembrane region" description="Helical" evidence="2">
    <location>
        <begin position="325"/>
        <end position="347"/>
    </location>
</feature>
<evidence type="ECO:0000256" key="1">
    <source>
        <dbReference type="SAM" id="MobiDB-lite"/>
    </source>
</evidence>
<dbReference type="PANTHER" id="PTHR46929">
    <property type="entry name" value="EXPRESSED PROTEIN"/>
    <property type="match status" value="1"/>
</dbReference>
<evidence type="ECO:0000313" key="4">
    <source>
        <dbReference type="Proteomes" id="UP000315295"/>
    </source>
</evidence>
<dbReference type="AlphaFoldDB" id="A0A540LRC3"/>